<evidence type="ECO:0000256" key="7">
    <source>
        <dbReference type="SAM" id="Phobius"/>
    </source>
</evidence>
<keyword evidence="2 5" id="KW-0812">Transmembrane</keyword>
<feature type="domain" description="G-protein coupled receptors family 1 profile" evidence="8">
    <location>
        <begin position="59"/>
        <end position="326"/>
    </location>
</feature>
<feature type="transmembrane region" description="Helical" evidence="7">
    <location>
        <begin position="164"/>
        <end position="183"/>
    </location>
</feature>
<feature type="transmembrane region" description="Helical" evidence="7">
    <location>
        <begin position="79"/>
        <end position="101"/>
    </location>
</feature>
<keyword evidence="3 7" id="KW-1133">Transmembrane helix</keyword>
<dbReference type="SUPFAM" id="SSF81321">
    <property type="entry name" value="Family A G protein-coupled receptor-like"/>
    <property type="match status" value="1"/>
</dbReference>
<feature type="transmembrane region" description="Helical" evidence="7">
    <location>
        <begin position="218"/>
        <end position="236"/>
    </location>
</feature>
<dbReference type="PROSITE" id="PS50262">
    <property type="entry name" value="G_PROTEIN_RECEP_F1_2"/>
    <property type="match status" value="1"/>
</dbReference>
<evidence type="ECO:0000313" key="9">
    <source>
        <dbReference type="Proteomes" id="UP000694845"/>
    </source>
</evidence>
<dbReference type="Proteomes" id="UP000694845">
    <property type="component" value="Unplaced"/>
</dbReference>
<keyword evidence="5" id="KW-0297">G-protein coupled receptor</keyword>
<dbReference type="GO" id="GO:0004930">
    <property type="term" value="F:G protein-coupled receptor activity"/>
    <property type="evidence" value="ECO:0007669"/>
    <property type="project" value="UniProtKB-KW"/>
</dbReference>
<dbReference type="InterPro" id="IPR017452">
    <property type="entry name" value="GPCR_Rhodpsn_7TM"/>
</dbReference>
<evidence type="ECO:0000256" key="2">
    <source>
        <dbReference type="ARBA" id="ARBA00022692"/>
    </source>
</evidence>
<dbReference type="Pfam" id="PF00001">
    <property type="entry name" value="7tm_1"/>
    <property type="match status" value="1"/>
</dbReference>
<feature type="transmembrane region" description="Helical" evidence="7">
    <location>
        <begin position="308"/>
        <end position="329"/>
    </location>
</feature>
<dbReference type="PANTHER" id="PTHR45698:SF1">
    <property type="entry name" value="TRACE AMINE-ASSOCIATED RECEPTOR 13C-LIKE"/>
    <property type="match status" value="1"/>
</dbReference>
<feature type="transmembrane region" description="Helical" evidence="7">
    <location>
        <begin position="121"/>
        <end position="144"/>
    </location>
</feature>
<dbReference type="Gene3D" id="1.20.1070.10">
    <property type="entry name" value="Rhodopsin 7-helix transmembrane proteins"/>
    <property type="match status" value="1"/>
</dbReference>
<comment type="similarity">
    <text evidence="5">Belongs to the G-protein coupled receptor 1 family.</text>
</comment>
<keyword evidence="4 7" id="KW-0472">Membrane</keyword>
<evidence type="ECO:0000256" key="6">
    <source>
        <dbReference type="SAM" id="MobiDB-lite"/>
    </source>
</evidence>
<feature type="region of interest" description="Disordered" evidence="6">
    <location>
        <begin position="15"/>
        <end position="38"/>
    </location>
</feature>
<feature type="transmembrane region" description="Helical" evidence="7">
    <location>
        <begin position="270"/>
        <end position="288"/>
    </location>
</feature>
<evidence type="ECO:0000256" key="1">
    <source>
        <dbReference type="ARBA" id="ARBA00004370"/>
    </source>
</evidence>
<keyword evidence="5" id="KW-0675">Receptor</keyword>
<dbReference type="CDD" id="cd00637">
    <property type="entry name" value="7tm_classA_rhodopsin-like"/>
    <property type="match status" value="1"/>
</dbReference>
<dbReference type="KEGG" id="aplc:110981682"/>
<dbReference type="PROSITE" id="PS00237">
    <property type="entry name" value="G_PROTEIN_RECEP_F1_1"/>
    <property type="match status" value="1"/>
</dbReference>
<gene>
    <name evidence="10" type="primary">LOC110981682</name>
</gene>
<name>A0A8B7YPG0_ACAPL</name>
<dbReference type="PRINTS" id="PR00237">
    <property type="entry name" value="GPCRRHODOPSN"/>
</dbReference>
<keyword evidence="9" id="KW-1185">Reference proteome</keyword>
<evidence type="ECO:0000256" key="5">
    <source>
        <dbReference type="RuleBase" id="RU000688"/>
    </source>
</evidence>
<proteinExistence type="inferred from homology"/>
<accession>A0A8B7YPG0</accession>
<reference evidence="10" key="1">
    <citation type="submission" date="2025-08" db="UniProtKB">
        <authorList>
            <consortium name="RefSeq"/>
        </authorList>
    </citation>
    <scope>IDENTIFICATION</scope>
</reference>
<organism evidence="9 10">
    <name type="scientific">Acanthaster planci</name>
    <name type="common">Crown-of-thorns starfish</name>
    <dbReference type="NCBI Taxonomy" id="133434"/>
    <lineage>
        <taxon>Eukaryota</taxon>
        <taxon>Metazoa</taxon>
        <taxon>Echinodermata</taxon>
        <taxon>Eleutherozoa</taxon>
        <taxon>Asterozoa</taxon>
        <taxon>Asteroidea</taxon>
        <taxon>Valvatacea</taxon>
        <taxon>Valvatida</taxon>
        <taxon>Acanthasteridae</taxon>
        <taxon>Acanthaster</taxon>
    </lineage>
</organism>
<dbReference type="GeneID" id="110981682"/>
<feature type="compositionally biased region" description="Polar residues" evidence="6">
    <location>
        <begin position="15"/>
        <end position="30"/>
    </location>
</feature>
<comment type="subcellular location">
    <subcellularLocation>
        <location evidence="1">Membrane</location>
    </subcellularLocation>
</comment>
<protein>
    <submittedName>
        <fullName evidence="10">Galanin receptor type 2-like</fullName>
    </submittedName>
</protein>
<dbReference type="PANTHER" id="PTHR45698">
    <property type="entry name" value="TRACE AMINE-ASSOCIATED RECEPTOR 19N-RELATED"/>
    <property type="match status" value="1"/>
</dbReference>
<evidence type="ECO:0000313" key="10">
    <source>
        <dbReference type="RefSeq" id="XP_022095163.1"/>
    </source>
</evidence>
<feature type="transmembrane region" description="Helical" evidence="7">
    <location>
        <begin position="47"/>
        <end position="67"/>
    </location>
</feature>
<dbReference type="OrthoDB" id="10037617at2759"/>
<dbReference type="InterPro" id="IPR000276">
    <property type="entry name" value="GPCR_Rhodpsn"/>
</dbReference>
<dbReference type="GO" id="GO:0016020">
    <property type="term" value="C:membrane"/>
    <property type="evidence" value="ECO:0007669"/>
    <property type="project" value="UniProtKB-SubCell"/>
</dbReference>
<evidence type="ECO:0000256" key="3">
    <source>
        <dbReference type="ARBA" id="ARBA00022989"/>
    </source>
</evidence>
<sequence>MATVSWTDNLTRMTGANEANTAPTEASTEGNPEDPGTLSGSELASVIIYWTIGTLGVIGNTLVCLIFRVLKQRRSQVNLYILNQAFADLVTAILLIAFGTTRVYRSVISHQGALGVFLCRLWWSRFFLFSGFAVSAHNLTLMSVERYVAVVYPLRYSKIFTARFTKVTILLVWLIAPIMQYTFPIFQRTIINGECAFQPTWTAAAGTAAGVSLFVWEYFLPCVIMSYAYVTIVRTLKRKEKAMSSQNQTVATVSGIRGPSKASYARRRNVTVTLFTVFIVYVVCWTPNQFTFLQFNLGGSVNFDGAWYLFTVVAAFINSCSNPFVYALMHRQFQAGLKLILRCRRRGNAIMDGTLTDRSTMGTVLD</sequence>
<dbReference type="OMA" id="ASVIIYW"/>
<keyword evidence="5" id="KW-0807">Transducer</keyword>
<dbReference type="AlphaFoldDB" id="A0A8B7YPG0"/>
<evidence type="ECO:0000259" key="8">
    <source>
        <dbReference type="PROSITE" id="PS50262"/>
    </source>
</evidence>
<dbReference type="RefSeq" id="XP_022095163.1">
    <property type="nucleotide sequence ID" value="XM_022239471.1"/>
</dbReference>
<evidence type="ECO:0000256" key="4">
    <source>
        <dbReference type="ARBA" id="ARBA00023136"/>
    </source>
</evidence>